<gene>
    <name evidence="4" type="ORF">SPIROBIBN47_210096</name>
</gene>
<dbReference type="GO" id="GO:0052689">
    <property type="term" value="F:carboxylic ester hydrolase activity"/>
    <property type="evidence" value="ECO:0007669"/>
    <property type="project" value="TreeGrafter"/>
</dbReference>
<reference evidence="4" key="1">
    <citation type="submission" date="2017-02" db="EMBL/GenBank/DDBJ databases">
        <authorList>
            <person name="Regsiter A."/>
            <person name="William W."/>
        </authorList>
    </citation>
    <scope>NUCLEOTIDE SEQUENCE</scope>
    <source>
        <strain evidence="4">Bib</strain>
    </source>
</reference>
<dbReference type="EMBL" id="FWDM01000014">
    <property type="protein sequence ID" value="SLM11841.1"/>
    <property type="molecule type" value="Genomic_DNA"/>
</dbReference>
<feature type="compositionally biased region" description="Low complexity" evidence="2">
    <location>
        <begin position="135"/>
        <end position="157"/>
    </location>
</feature>
<evidence type="ECO:0000259" key="3">
    <source>
        <dbReference type="Pfam" id="PF12146"/>
    </source>
</evidence>
<dbReference type="Gene3D" id="3.40.50.1820">
    <property type="entry name" value="alpha/beta hydrolase"/>
    <property type="match status" value="1"/>
</dbReference>
<feature type="domain" description="Serine aminopeptidase S33" evidence="3">
    <location>
        <begin position="221"/>
        <end position="461"/>
    </location>
</feature>
<evidence type="ECO:0000313" key="4">
    <source>
        <dbReference type="EMBL" id="SLM11841.1"/>
    </source>
</evidence>
<dbReference type="SUPFAM" id="SSF53474">
    <property type="entry name" value="alpha/beta-Hydrolases"/>
    <property type="match status" value="1"/>
</dbReference>
<proteinExistence type="predicted"/>
<dbReference type="Pfam" id="PF12146">
    <property type="entry name" value="Hydrolase_4"/>
    <property type="match status" value="1"/>
</dbReference>
<dbReference type="InterPro" id="IPR029058">
    <property type="entry name" value="AB_hydrolase_fold"/>
</dbReference>
<dbReference type="InterPro" id="IPR053145">
    <property type="entry name" value="AB_hydrolase_Est10"/>
</dbReference>
<accession>A0A3P3XIM5</accession>
<name>A0A3P3XIM5_9SPIR</name>
<dbReference type="AlphaFoldDB" id="A0A3P3XIM5"/>
<dbReference type="PANTHER" id="PTHR43265:SF1">
    <property type="entry name" value="ESTERASE ESTD"/>
    <property type="match status" value="1"/>
</dbReference>
<dbReference type="PANTHER" id="PTHR43265">
    <property type="entry name" value="ESTERASE ESTD"/>
    <property type="match status" value="1"/>
</dbReference>
<organism evidence="4">
    <name type="scientific">uncultured spirochete</name>
    <dbReference type="NCBI Taxonomy" id="156406"/>
    <lineage>
        <taxon>Bacteria</taxon>
        <taxon>Pseudomonadati</taxon>
        <taxon>Spirochaetota</taxon>
        <taxon>Spirochaetia</taxon>
        <taxon>Spirochaetales</taxon>
        <taxon>environmental samples</taxon>
    </lineage>
</organism>
<evidence type="ECO:0000256" key="1">
    <source>
        <dbReference type="SAM" id="Coils"/>
    </source>
</evidence>
<evidence type="ECO:0000256" key="2">
    <source>
        <dbReference type="SAM" id="MobiDB-lite"/>
    </source>
</evidence>
<dbReference type="InterPro" id="IPR022742">
    <property type="entry name" value="Hydrolase_4"/>
</dbReference>
<feature type="region of interest" description="Disordered" evidence="2">
    <location>
        <begin position="124"/>
        <end position="161"/>
    </location>
</feature>
<protein>
    <recommendedName>
        <fullName evidence="3">Serine aminopeptidase S33 domain-containing protein</fullName>
    </recommendedName>
</protein>
<sequence>MRVLCLMVAIIALVAFPLMGQEKNLVLEGDWEGILKVGSASLRIIFHIASAQGRYTATMDSPDQGARGIPVSAVRLDGSSVVLEVASIGGSYTGSVDASFSKIEGKWKQSGMAFPLVLNKSKKGAQAQQNTPELQDAPALQGAPAPQPQNQSVQVSQEPTPPFPYTAKDVEFINEKAGIVLAGTLTVPNGAGPFPAAALVSGSGPQNRDEEILGHKPFLVLADYLTRRGIAVLRYDDRGVGLSKGDFQSATTFDFADDAEAALEFLARQPGIDAHRLGVIGHSEGAIIASMLGARDPDVAFIVMLAGPGIRGDALLLMQNTALGRASGLSEAQIAQANELNRRLYDIALEDGDAAILQKKILDVLENAIDTAEELTQEQKTAQKEKASLIAAQLVSPWMRSFFAIDPSEYLKQMRIPVLALNGSKDLQVPASENLAAIRAALESAGNRSATVVELDGLNHLFQHATTGLPSEYGEIKETFAPEALALIGDWILKMNVR</sequence>
<keyword evidence="1" id="KW-0175">Coiled coil</keyword>
<feature type="coiled-coil region" evidence="1">
    <location>
        <begin position="358"/>
        <end position="392"/>
    </location>
</feature>